<evidence type="ECO:0000313" key="2">
    <source>
        <dbReference type="Proteomes" id="UP001165064"/>
    </source>
</evidence>
<accession>A0ACB5T880</accession>
<name>A0ACB5T880_AMBMO</name>
<reference evidence="1" key="1">
    <citation type="submission" date="2023-04" db="EMBL/GenBank/DDBJ databases">
        <title>Ambrosiozyma monospora NBRC 10751.</title>
        <authorList>
            <person name="Ichikawa N."/>
            <person name="Sato H."/>
            <person name="Tonouchi N."/>
        </authorList>
    </citation>
    <scope>NUCLEOTIDE SEQUENCE</scope>
    <source>
        <strain evidence="1">NBRC 10751</strain>
    </source>
</reference>
<evidence type="ECO:0000313" key="1">
    <source>
        <dbReference type="EMBL" id="GME83497.1"/>
    </source>
</evidence>
<proteinExistence type="predicted"/>
<protein>
    <submittedName>
        <fullName evidence="1">Unnamed protein product</fullName>
    </submittedName>
</protein>
<gene>
    <name evidence="1" type="ORF">Amon02_000621000</name>
</gene>
<organism evidence="1 2">
    <name type="scientific">Ambrosiozyma monospora</name>
    <name type="common">Yeast</name>
    <name type="synonym">Endomycopsis monosporus</name>
    <dbReference type="NCBI Taxonomy" id="43982"/>
    <lineage>
        <taxon>Eukaryota</taxon>
        <taxon>Fungi</taxon>
        <taxon>Dikarya</taxon>
        <taxon>Ascomycota</taxon>
        <taxon>Saccharomycotina</taxon>
        <taxon>Pichiomycetes</taxon>
        <taxon>Pichiales</taxon>
        <taxon>Pichiaceae</taxon>
        <taxon>Ambrosiozyma</taxon>
    </lineage>
</organism>
<dbReference type="Proteomes" id="UP001165064">
    <property type="component" value="Unassembled WGS sequence"/>
</dbReference>
<comment type="caution">
    <text evidence="1">The sequence shown here is derived from an EMBL/GenBank/DDBJ whole genome shotgun (WGS) entry which is preliminary data.</text>
</comment>
<sequence>MAADHLYSAVYSGVPVYEFINPKSSVMRRKHDGWINATHILKVADFPKARRTRILEKDVQTGVHEKVQGGYGKYQGTWVPMARAIEIAKEFGVFNDLATLFDYRPTGGARSPPPAPKHHHASSASRRGGRGGAKANGRAKKTGANVKAVAPKRTASTTSESSGRKRQLKAPRPVLPQGMNTVTTLNSAVRSETDSGAGDDTISTPDELPKDINNKPDEKPPSTNGTSPSEFLSDEDLDNALRPTNTVYNNQNGNMQSNIPTGMVGVPQNGQPNIAGQPEWFDPKRVYTQKLLEYFLSTEDGVNNSTPIPGFIIDPGSAFDINEPIDKDGNTTFHWACAMGDLKMCDALLSRGANYRALNNAGQVPIMRSVLYNNSYVRRTFAKLLDLLRDTLLDSDTRGRTILHHIAFSTSSHNNLPSARYYSEILVTKVAETVQPVERIINFINQQDHDGNTALHIFSYNSALKCIRVLLGYNARVDIPNNRNEYVSDYLYNNGLEQQQQSSSLPSNVGQSLDSFTNLQPFNPIPETPNVNKNISILNASNYLSIPHYSEAAMQVTQKSGDIMEKLGELSNAFDVELQQKDTDIRELHTILTEMDKDINKTETDMKKVFTGLFSKDDKETAKLVKLEDFEASLKMLNNELVNADTEYHAKTAELKKLIERSQAKDLAMIVQEYETHSLKQELGSKSENEHDEETIRQLKPSEINSKNIGLVLELIKLQIIRKTTVNGLVGLYADASENTEIINKYRRLVSKLSNVPLDEVDESLNDIEDCLKHDNDM</sequence>
<dbReference type="EMBL" id="BSXS01004794">
    <property type="protein sequence ID" value="GME83497.1"/>
    <property type="molecule type" value="Genomic_DNA"/>
</dbReference>
<keyword evidence="2" id="KW-1185">Reference proteome</keyword>